<evidence type="ECO:0000313" key="7">
    <source>
        <dbReference type="EMBL" id="CAI6344123.1"/>
    </source>
</evidence>
<feature type="domain" description="THAP-type" evidence="6">
    <location>
        <begin position="1"/>
        <end position="87"/>
    </location>
</feature>
<name>A0AAV0VIQ9_9HEMI</name>
<evidence type="ECO:0000256" key="1">
    <source>
        <dbReference type="ARBA" id="ARBA00022723"/>
    </source>
</evidence>
<dbReference type="SMART" id="SM00980">
    <property type="entry name" value="THAP"/>
    <property type="match status" value="1"/>
</dbReference>
<dbReference type="PROSITE" id="PS50950">
    <property type="entry name" value="ZF_THAP"/>
    <property type="match status" value="1"/>
</dbReference>
<dbReference type="EMBL" id="CARXXK010000001">
    <property type="protein sequence ID" value="CAI6344123.1"/>
    <property type="molecule type" value="Genomic_DNA"/>
</dbReference>
<keyword evidence="4 5" id="KW-0238">DNA-binding</keyword>
<dbReference type="InterPro" id="IPR026516">
    <property type="entry name" value="THAP1/10"/>
</dbReference>
<evidence type="ECO:0000259" key="6">
    <source>
        <dbReference type="PROSITE" id="PS50950"/>
    </source>
</evidence>
<dbReference type="SUPFAM" id="SSF57716">
    <property type="entry name" value="Glucocorticoid receptor-like (DNA-binding domain)"/>
    <property type="match status" value="1"/>
</dbReference>
<dbReference type="PANTHER" id="PTHR46600:SF11">
    <property type="entry name" value="THAP DOMAIN-CONTAINING PROTEIN 10"/>
    <property type="match status" value="1"/>
</dbReference>
<evidence type="ECO:0000256" key="5">
    <source>
        <dbReference type="PROSITE-ProRule" id="PRU00309"/>
    </source>
</evidence>
<protein>
    <recommendedName>
        <fullName evidence="6">THAP-type domain-containing protein</fullName>
    </recommendedName>
</protein>
<dbReference type="PANTHER" id="PTHR46600">
    <property type="entry name" value="THAP DOMAIN-CONTAINING"/>
    <property type="match status" value="1"/>
</dbReference>
<dbReference type="Proteomes" id="UP001160148">
    <property type="component" value="Unassembled WGS sequence"/>
</dbReference>
<dbReference type="AlphaFoldDB" id="A0AAV0VIQ9"/>
<keyword evidence="3" id="KW-0862">Zinc</keyword>
<dbReference type="EMBL" id="CARXXK010001647">
    <property type="protein sequence ID" value="CAI6377088.1"/>
    <property type="molecule type" value="Genomic_DNA"/>
</dbReference>
<organism evidence="7 10">
    <name type="scientific">Macrosiphum euphorbiae</name>
    <name type="common">potato aphid</name>
    <dbReference type="NCBI Taxonomy" id="13131"/>
    <lineage>
        <taxon>Eukaryota</taxon>
        <taxon>Metazoa</taxon>
        <taxon>Ecdysozoa</taxon>
        <taxon>Arthropoda</taxon>
        <taxon>Hexapoda</taxon>
        <taxon>Insecta</taxon>
        <taxon>Pterygota</taxon>
        <taxon>Neoptera</taxon>
        <taxon>Paraneoptera</taxon>
        <taxon>Hemiptera</taxon>
        <taxon>Sternorrhyncha</taxon>
        <taxon>Aphidomorpha</taxon>
        <taxon>Aphidoidea</taxon>
        <taxon>Aphididae</taxon>
        <taxon>Macrosiphini</taxon>
        <taxon>Macrosiphum</taxon>
    </lineage>
</organism>
<dbReference type="Pfam" id="PF05485">
    <property type="entry name" value="THAP"/>
    <property type="match status" value="1"/>
</dbReference>
<keyword evidence="1" id="KW-0479">Metal-binding</keyword>
<evidence type="ECO:0000256" key="2">
    <source>
        <dbReference type="ARBA" id="ARBA00022771"/>
    </source>
</evidence>
<gene>
    <name evidence="7" type="ORF">MEUPH1_LOCUS1297</name>
    <name evidence="8" type="ORF">MEUPH1_LOCUS18098</name>
    <name evidence="9" type="ORF">MEUPH1_LOCUS30393</name>
</gene>
<evidence type="ECO:0000256" key="3">
    <source>
        <dbReference type="ARBA" id="ARBA00022833"/>
    </source>
</evidence>
<dbReference type="EMBL" id="CARXXK010000003">
    <property type="protein sequence ID" value="CAI6363100.1"/>
    <property type="molecule type" value="Genomic_DNA"/>
</dbReference>
<evidence type="ECO:0000313" key="8">
    <source>
        <dbReference type="EMBL" id="CAI6363100.1"/>
    </source>
</evidence>
<evidence type="ECO:0000256" key="4">
    <source>
        <dbReference type="ARBA" id="ARBA00023125"/>
    </source>
</evidence>
<dbReference type="SMART" id="SM00692">
    <property type="entry name" value="DM3"/>
    <property type="match status" value="1"/>
</dbReference>
<accession>A0AAV0VIQ9</accession>
<proteinExistence type="predicted"/>
<reference evidence="7 10" key="1">
    <citation type="submission" date="2023-01" db="EMBL/GenBank/DDBJ databases">
        <authorList>
            <person name="Whitehead M."/>
        </authorList>
    </citation>
    <scope>NUCLEOTIDE SEQUENCE [LARGE SCALE GENOMIC DNA]</scope>
</reference>
<evidence type="ECO:0000313" key="9">
    <source>
        <dbReference type="EMBL" id="CAI6377088.1"/>
    </source>
</evidence>
<dbReference type="InterPro" id="IPR006612">
    <property type="entry name" value="THAP_Znf"/>
</dbReference>
<keyword evidence="2 5" id="KW-0863">Zinc-finger</keyword>
<evidence type="ECO:0000313" key="10">
    <source>
        <dbReference type="Proteomes" id="UP001160148"/>
    </source>
</evidence>
<dbReference type="GO" id="GO:0008270">
    <property type="term" value="F:zinc ion binding"/>
    <property type="evidence" value="ECO:0007669"/>
    <property type="project" value="UniProtKB-KW"/>
</dbReference>
<comment type="caution">
    <text evidence="7">The sequence shown here is derived from an EMBL/GenBank/DDBJ whole genome shotgun (WGS) entry which is preliminary data.</text>
</comment>
<sequence>MSGDKCMFFNCNLSRRTSKNSFYSFPTNEELAKKWILNSGNMKLVSLSPKRLKKRYICANHFDTKMYNEPVGTIRRTLKKNAVPMEYSLGKICYI</sequence>
<dbReference type="GO" id="GO:0043565">
    <property type="term" value="F:sequence-specific DNA binding"/>
    <property type="evidence" value="ECO:0007669"/>
    <property type="project" value="InterPro"/>
</dbReference>
<keyword evidence="10" id="KW-1185">Reference proteome</keyword>